<accession>A0A0N4XFS1</accession>
<reference evidence="2 3" key="2">
    <citation type="submission" date="2018-11" db="EMBL/GenBank/DDBJ databases">
        <authorList>
            <consortium name="Pathogen Informatics"/>
        </authorList>
    </citation>
    <scope>NUCLEOTIDE SEQUENCE [LARGE SCALE GENOMIC DNA]</scope>
</reference>
<reference evidence="4" key="1">
    <citation type="submission" date="2017-02" db="UniProtKB">
        <authorList>
            <consortium name="WormBaseParasite"/>
        </authorList>
    </citation>
    <scope>IDENTIFICATION</scope>
</reference>
<evidence type="ECO:0000313" key="3">
    <source>
        <dbReference type="Proteomes" id="UP000271162"/>
    </source>
</evidence>
<dbReference type="EMBL" id="UYSL01001054">
    <property type="protein sequence ID" value="VDL64776.1"/>
    <property type="molecule type" value="Genomic_DNA"/>
</dbReference>
<feature type="region of interest" description="Disordered" evidence="1">
    <location>
        <begin position="1"/>
        <end position="44"/>
    </location>
</feature>
<evidence type="ECO:0000313" key="4">
    <source>
        <dbReference type="WBParaSite" id="NBR_0000137301-mRNA-1"/>
    </source>
</evidence>
<evidence type="ECO:0000256" key="1">
    <source>
        <dbReference type="SAM" id="MobiDB-lite"/>
    </source>
</evidence>
<name>A0A0N4XFS1_NIPBR</name>
<protein>
    <submittedName>
        <fullName evidence="2 4">Uncharacterized protein</fullName>
    </submittedName>
</protein>
<evidence type="ECO:0000313" key="2">
    <source>
        <dbReference type="EMBL" id="VDL64776.1"/>
    </source>
</evidence>
<feature type="compositionally biased region" description="Basic and acidic residues" evidence="1">
    <location>
        <begin position="1"/>
        <end position="11"/>
    </location>
</feature>
<keyword evidence="3" id="KW-1185">Reference proteome</keyword>
<dbReference type="AlphaFoldDB" id="A0A0N4XFS1"/>
<organism evidence="4">
    <name type="scientific">Nippostrongylus brasiliensis</name>
    <name type="common">Rat hookworm</name>
    <dbReference type="NCBI Taxonomy" id="27835"/>
    <lineage>
        <taxon>Eukaryota</taxon>
        <taxon>Metazoa</taxon>
        <taxon>Ecdysozoa</taxon>
        <taxon>Nematoda</taxon>
        <taxon>Chromadorea</taxon>
        <taxon>Rhabditida</taxon>
        <taxon>Rhabditina</taxon>
        <taxon>Rhabditomorpha</taxon>
        <taxon>Strongyloidea</taxon>
        <taxon>Heligmosomidae</taxon>
        <taxon>Nippostrongylus</taxon>
    </lineage>
</organism>
<gene>
    <name evidence="2" type="ORF">NBR_LOCUS1374</name>
</gene>
<proteinExistence type="predicted"/>
<dbReference type="WBParaSite" id="NBR_0000137301-mRNA-1">
    <property type="protein sequence ID" value="NBR_0000137301-mRNA-1"/>
    <property type="gene ID" value="NBR_0000137301"/>
</dbReference>
<dbReference type="Proteomes" id="UP000271162">
    <property type="component" value="Unassembled WGS sequence"/>
</dbReference>
<sequence length="82" mass="9169">MDSCEWFHDEPPMDATARLTVDLSRPPNARRSEESEDFPDTNGKAQPYLAIDLNHTMTSALLEDLYVATKQAKSAEAQNTTL</sequence>